<feature type="transmembrane region" description="Helical" evidence="6">
    <location>
        <begin position="73"/>
        <end position="91"/>
    </location>
</feature>
<feature type="transmembrane region" description="Helical" evidence="6">
    <location>
        <begin position="380"/>
        <end position="401"/>
    </location>
</feature>
<dbReference type="PROSITE" id="PS50850">
    <property type="entry name" value="MFS"/>
    <property type="match status" value="1"/>
</dbReference>
<reference evidence="8 9" key="1">
    <citation type="submission" date="2023-11" db="EMBL/GenBank/DDBJ databases">
        <title>Unpublished Manusciprt.</title>
        <authorList>
            <person name="Saticioglu I.B."/>
            <person name="Ay H."/>
            <person name="Ajmi N."/>
            <person name="Altun S."/>
            <person name="Duman M."/>
        </authorList>
    </citation>
    <scope>NUCLEOTIDE SEQUENCE [LARGE SCALE GENOMIC DNA]</scope>
    <source>
        <strain evidence="8 9">Fl-318</strain>
    </source>
</reference>
<feature type="transmembrane region" description="Helical" evidence="6">
    <location>
        <begin position="7"/>
        <end position="25"/>
    </location>
</feature>
<evidence type="ECO:0000256" key="2">
    <source>
        <dbReference type="ARBA" id="ARBA00022475"/>
    </source>
</evidence>
<feature type="domain" description="Major facilitator superfamily (MFS) profile" evidence="7">
    <location>
        <begin position="7"/>
        <end position="404"/>
    </location>
</feature>
<protein>
    <submittedName>
        <fullName evidence="8">MFS transporter</fullName>
    </submittedName>
</protein>
<evidence type="ECO:0000256" key="1">
    <source>
        <dbReference type="ARBA" id="ARBA00004429"/>
    </source>
</evidence>
<accession>A0ABU4RHM6</accession>
<feature type="transmembrane region" description="Helical" evidence="6">
    <location>
        <begin position="45"/>
        <end position="66"/>
    </location>
</feature>
<evidence type="ECO:0000256" key="6">
    <source>
        <dbReference type="SAM" id="Phobius"/>
    </source>
</evidence>
<feature type="transmembrane region" description="Helical" evidence="6">
    <location>
        <begin position="128"/>
        <end position="153"/>
    </location>
</feature>
<evidence type="ECO:0000259" key="7">
    <source>
        <dbReference type="PROSITE" id="PS50850"/>
    </source>
</evidence>
<feature type="transmembrane region" description="Helical" evidence="6">
    <location>
        <begin position="272"/>
        <end position="292"/>
    </location>
</feature>
<keyword evidence="4 6" id="KW-1133">Transmembrane helix</keyword>
<feature type="transmembrane region" description="Helical" evidence="6">
    <location>
        <begin position="321"/>
        <end position="343"/>
    </location>
</feature>
<sequence>MKTSKLTVGLVFLTFFVISFLTNIMGPLIPDIINSYHLSLGMVGFLPFSFFAAYGVMSTSAGVLLEKYREKKVMVFSFLIAAVGSLLFGLFPYYAMALVSLFLIGIGMAALQVAINPLLRVSGGEEHFAFNSVMAQLFFGLASFLSPLVYSYLVTNIKHDRTNANEFLEILSKLVPDTLNWVSLYWIFAITALTMAVIILLFKFPKVELEEDEKAGTWSVYKDLLKNKTVLLFFFGTFAYVGTEQGIANWMSKFLSDYHQYSPQTIGAEAVAYFWGLLTAGCLLGLLLLKFLDSRKVLILFATGAIVSLTLALFGTAQVSLYAFPLSGFALSVMWSVVFSLALNSLKNNHGAFSGILCTGIVGGAVMSLLIGKLGDIIGLRYAMTVLYGTLGYILSIGFWAKPLVNNAIINVKKTKENQ</sequence>
<evidence type="ECO:0000256" key="5">
    <source>
        <dbReference type="ARBA" id="ARBA00023136"/>
    </source>
</evidence>
<dbReference type="PANTHER" id="PTHR43702">
    <property type="entry name" value="L-FUCOSE-PROTON SYMPORTER"/>
    <property type="match status" value="1"/>
</dbReference>
<dbReference type="InterPro" id="IPR036259">
    <property type="entry name" value="MFS_trans_sf"/>
</dbReference>
<keyword evidence="5 6" id="KW-0472">Membrane</keyword>
<dbReference type="InterPro" id="IPR020846">
    <property type="entry name" value="MFS_dom"/>
</dbReference>
<gene>
    <name evidence="8" type="ORF">SGQ83_16215</name>
</gene>
<feature type="transmembrane region" description="Helical" evidence="6">
    <location>
        <begin position="230"/>
        <end position="252"/>
    </location>
</feature>
<keyword evidence="3 6" id="KW-0812">Transmembrane</keyword>
<evidence type="ECO:0000256" key="4">
    <source>
        <dbReference type="ARBA" id="ARBA00022989"/>
    </source>
</evidence>
<comment type="caution">
    <text evidence="8">The sequence shown here is derived from an EMBL/GenBank/DDBJ whole genome shotgun (WGS) entry which is preliminary data.</text>
</comment>
<dbReference type="EMBL" id="JAWXVI010000008">
    <property type="protein sequence ID" value="MDX6190905.1"/>
    <property type="molecule type" value="Genomic_DNA"/>
</dbReference>
<organism evidence="8 9">
    <name type="scientific">Flavobacterium cupriresistens</name>
    <dbReference type="NCBI Taxonomy" id="2893885"/>
    <lineage>
        <taxon>Bacteria</taxon>
        <taxon>Pseudomonadati</taxon>
        <taxon>Bacteroidota</taxon>
        <taxon>Flavobacteriia</taxon>
        <taxon>Flavobacteriales</taxon>
        <taxon>Flavobacteriaceae</taxon>
        <taxon>Flavobacterium</taxon>
    </lineage>
</organism>
<feature type="transmembrane region" description="Helical" evidence="6">
    <location>
        <begin position="97"/>
        <end position="116"/>
    </location>
</feature>
<dbReference type="RefSeq" id="WP_230004369.1">
    <property type="nucleotide sequence ID" value="NZ_CP087134.1"/>
</dbReference>
<feature type="transmembrane region" description="Helical" evidence="6">
    <location>
        <begin position="183"/>
        <end position="202"/>
    </location>
</feature>
<name>A0ABU4RHM6_9FLAO</name>
<dbReference type="InterPro" id="IPR011701">
    <property type="entry name" value="MFS"/>
</dbReference>
<feature type="transmembrane region" description="Helical" evidence="6">
    <location>
        <begin position="355"/>
        <end position="374"/>
    </location>
</feature>
<dbReference type="InterPro" id="IPR050375">
    <property type="entry name" value="MFS_TsgA-like"/>
</dbReference>
<proteinExistence type="predicted"/>
<evidence type="ECO:0000313" key="8">
    <source>
        <dbReference type="EMBL" id="MDX6190905.1"/>
    </source>
</evidence>
<comment type="subcellular location">
    <subcellularLocation>
        <location evidence="1">Cell inner membrane</location>
        <topology evidence="1">Multi-pass membrane protein</topology>
    </subcellularLocation>
</comment>
<dbReference type="Proteomes" id="UP001273350">
    <property type="component" value="Unassembled WGS sequence"/>
</dbReference>
<dbReference type="PANTHER" id="PTHR43702:SF12">
    <property type="entry name" value="N-ACETYL GLUCOSAMINE TRANSPORTER NAGP"/>
    <property type="match status" value="1"/>
</dbReference>
<evidence type="ECO:0000313" key="9">
    <source>
        <dbReference type="Proteomes" id="UP001273350"/>
    </source>
</evidence>
<dbReference type="Pfam" id="PF07690">
    <property type="entry name" value="MFS_1"/>
    <property type="match status" value="1"/>
</dbReference>
<feature type="transmembrane region" description="Helical" evidence="6">
    <location>
        <begin position="297"/>
        <end position="315"/>
    </location>
</feature>
<keyword evidence="2" id="KW-1003">Cell membrane</keyword>
<dbReference type="Gene3D" id="1.20.1250.20">
    <property type="entry name" value="MFS general substrate transporter like domains"/>
    <property type="match status" value="2"/>
</dbReference>
<evidence type="ECO:0000256" key="3">
    <source>
        <dbReference type="ARBA" id="ARBA00022692"/>
    </source>
</evidence>
<dbReference type="SUPFAM" id="SSF103473">
    <property type="entry name" value="MFS general substrate transporter"/>
    <property type="match status" value="1"/>
</dbReference>
<keyword evidence="9" id="KW-1185">Reference proteome</keyword>